<accession>A0A930W363</accession>
<dbReference type="Pfam" id="PF01300">
    <property type="entry name" value="Sua5_yciO_yrdC"/>
    <property type="match status" value="1"/>
</dbReference>
<evidence type="ECO:0000259" key="12">
    <source>
        <dbReference type="PROSITE" id="PS51163"/>
    </source>
</evidence>
<proteinExistence type="inferred from homology"/>
<evidence type="ECO:0000256" key="1">
    <source>
        <dbReference type="ARBA" id="ARBA00004496"/>
    </source>
</evidence>
<keyword evidence="9" id="KW-0067">ATP-binding</keyword>
<dbReference type="GO" id="GO:0005524">
    <property type="term" value="F:ATP binding"/>
    <property type="evidence" value="ECO:0007669"/>
    <property type="project" value="UniProtKB-KW"/>
</dbReference>
<dbReference type="PANTHER" id="PTHR17490:SF16">
    <property type="entry name" value="THREONYLCARBAMOYL-AMP SYNTHASE"/>
    <property type="match status" value="1"/>
</dbReference>
<evidence type="ECO:0000256" key="6">
    <source>
        <dbReference type="ARBA" id="ARBA00022694"/>
    </source>
</evidence>
<evidence type="ECO:0000313" key="13">
    <source>
        <dbReference type="EMBL" id="MBF4808680.1"/>
    </source>
</evidence>
<dbReference type="EMBL" id="JABZGT010000004">
    <property type="protein sequence ID" value="MBF4808680.1"/>
    <property type="molecule type" value="Genomic_DNA"/>
</dbReference>
<dbReference type="InterPro" id="IPR006070">
    <property type="entry name" value="Sua5-like_dom"/>
</dbReference>
<dbReference type="GO" id="GO:0003725">
    <property type="term" value="F:double-stranded RNA binding"/>
    <property type="evidence" value="ECO:0007669"/>
    <property type="project" value="InterPro"/>
</dbReference>
<evidence type="ECO:0000313" key="14">
    <source>
        <dbReference type="Proteomes" id="UP000772566"/>
    </source>
</evidence>
<dbReference type="PANTHER" id="PTHR17490">
    <property type="entry name" value="SUA5"/>
    <property type="match status" value="1"/>
</dbReference>
<evidence type="ECO:0000256" key="3">
    <source>
        <dbReference type="ARBA" id="ARBA00012584"/>
    </source>
</evidence>
<evidence type="ECO:0000256" key="8">
    <source>
        <dbReference type="ARBA" id="ARBA00022741"/>
    </source>
</evidence>
<dbReference type="InterPro" id="IPR017945">
    <property type="entry name" value="DHBP_synth_RibB-like_a/b_dom"/>
</dbReference>
<comment type="subcellular location">
    <subcellularLocation>
        <location evidence="1">Cytoplasm</location>
    </subcellularLocation>
</comment>
<gene>
    <name evidence="13" type="ORF">HXK23_00380</name>
</gene>
<evidence type="ECO:0000256" key="2">
    <source>
        <dbReference type="ARBA" id="ARBA00007663"/>
    </source>
</evidence>
<keyword evidence="8" id="KW-0547">Nucleotide-binding</keyword>
<keyword evidence="4" id="KW-0963">Cytoplasm</keyword>
<dbReference type="GO" id="GO:0000049">
    <property type="term" value="F:tRNA binding"/>
    <property type="evidence" value="ECO:0007669"/>
    <property type="project" value="TreeGrafter"/>
</dbReference>
<comment type="similarity">
    <text evidence="2">Belongs to the SUA5 family.</text>
</comment>
<evidence type="ECO:0000256" key="7">
    <source>
        <dbReference type="ARBA" id="ARBA00022695"/>
    </source>
</evidence>
<organism evidence="13 14">
    <name type="scientific">Lancefieldella parvula</name>
    <dbReference type="NCBI Taxonomy" id="1382"/>
    <lineage>
        <taxon>Bacteria</taxon>
        <taxon>Bacillati</taxon>
        <taxon>Actinomycetota</taxon>
        <taxon>Coriobacteriia</taxon>
        <taxon>Coriobacteriales</taxon>
        <taxon>Atopobiaceae</taxon>
        <taxon>Lancefieldella</taxon>
    </lineage>
</organism>
<evidence type="ECO:0000256" key="5">
    <source>
        <dbReference type="ARBA" id="ARBA00022679"/>
    </source>
</evidence>
<keyword evidence="7" id="KW-0548">Nucleotidyltransferase</keyword>
<dbReference type="GO" id="GO:0005737">
    <property type="term" value="C:cytoplasm"/>
    <property type="evidence" value="ECO:0007669"/>
    <property type="project" value="UniProtKB-SubCell"/>
</dbReference>
<evidence type="ECO:0000256" key="4">
    <source>
        <dbReference type="ARBA" id="ARBA00022490"/>
    </source>
</evidence>
<feature type="domain" description="YrdC-like" evidence="12">
    <location>
        <begin position="14"/>
        <end position="202"/>
    </location>
</feature>
<dbReference type="InterPro" id="IPR050156">
    <property type="entry name" value="TC-AMP_synthase_SUA5"/>
</dbReference>
<sequence>MGEYIKVDQMNPDTSVVSLAVEVARRGGVLIMPTDSVYGIGSAATPQNPGHKRIFEIKQRPSTQTLPWLVGSKSDLQKYAHITHSWANKLVEAYWPGALTLVVTASENVPDEYVLPDNRTIALRMPNSPLVCQIAQQLGYPLATTSANTHGAPSAVDGCGLEAGLVEQADLTLDGGPAPLAIASTIVDCTGDEPRILREGAITTEDILATAGFAK</sequence>
<dbReference type="PROSITE" id="PS51163">
    <property type="entry name" value="YRDC"/>
    <property type="match status" value="1"/>
</dbReference>
<evidence type="ECO:0000256" key="9">
    <source>
        <dbReference type="ARBA" id="ARBA00022840"/>
    </source>
</evidence>
<dbReference type="GO" id="GO:0006450">
    <property type="term" value="P:regulation of translational fidelity"/>
    <property type="evidence" value="ECO:0007669"/>
    <property type="project" value="TreeGrafter"/>
</dbReference>
<dbReference type="EC" id="2.7.7.87" evidence="3"/>
<dbReference type="AlphaFoldDB" id="A0A930W363"/>
<dbReference type="Proteomes" id="UP000772566">
    <property type="component" value="Unassembled WGS sequence"/>
</dbReference>
<protein>
    <recommendedName>
        <fullName evidence="10">L-threonylcarbamoyladenylate synthase</fullName>
        <ecNumber evidence="3">2.7.7.87</ecNumber>
    </recommendedName>
    <alternativeName>
        <fullName evidence="10">L-threonylcarbamoyladenylate synthase</fullName>
    </alternativeName>
</protein>
<dbReference type="NCBIfam" id="TIGR00057">
    <property type="entry name" value="L-threonylcarbamoyladenylate synthase"/>
    <property type="match status" value="1"/>
</dbReference>
<dbReference type="SUPFAM" id="SSF55821">
    <property type="entry name" value="YrdC/RibB"/>
    <property type="match status" value="1"/>
</dbReference>
<comment type="caution">
    <text evidence="13">The sequence shown here is derived from an EMBL/GenBank/DDBJ whole genome shotgun (WGS) entry which is preliminary data.</text>
</comment>
<reference evidence="13" key="1">
    <citation type="submission" date="2020-04" db="EMBL/GenBank/DDBJ databases">
        <title>Deep metagenomics examines the oral microbiome during advanced dental caries in children, revealing novel taxa and co-occurrences with host molecules.</title>
        <authorList>
            <person name="Baker J.L."/>
            <person name="Morton J.T."/>
            <person name="Dinis M."/>
            <person name="Alvarez R."/>
            <person name="Tran N.C."/>
            <person name="Knight R."/>
            <person name="Edlund A."/>
        </authorList>
    </citation>
    <scope>NUCLEOTIDE SEQUENCE</scope>
    <source>
        <strain evidence="13">JCVI_22A_bin.2</strain>
    </source>
</reference>
<comment type="catalytic activity">
    <reaction evidence="11">
        <text>L-threonine + hydrogencarbonate + ATP = L-threonylcarbamoyladenylate + diphosphate + H2O</text>
        <dbReference type="Rhea" id="RHEA:36407"/>
        <dbReference type="ChEBI" id="CHEBI:15377"/>
        <dbReference type="ChEBI" id="CHEBI:17544"/>
        <dbReference type="ChEBI" id="CHEBI:30616"/>
        <dbReference type="ChEBI" id="CHEBI:33019"/>
        <dbReference type="ChEBI" id="CHEBI:57926"/>
        <dbReference type="ChEBI" id="CHEBI:73682"/>
        <dbReference type="EC" id="2.7.7.87"/>
    </reaction>
</comment>
<dbReference type="GO" id="GO:0008033">
    <property type="term" value="P:tRNA processing"/>
    <property type="evidence" value="ECO:0007669"/>
    <property type="project" value="UniProtKB-KW"/>
</dbReference>
<keyword evidence="6" id="KW-0819">tRNA processing</keyword>
<evidence type="ECO:0000256" key="11">
    <source>
        <dbReference type="ARBA" id="ARBA00048366"/>
    </source>
</evidence>
<keyword evidence="5" id="KW-0808">Transferase</keyword>
<dbReference type="GO" id="GO:0061710">
    <property type="term" value="F:L-threonylcarbamoyladenylate synthase"/>
    <property type="evidence" value="ECO:0007669"/>
    <property type="project" value="UniProtKB-EC"/>
</dbReference>
<evidence type="ECO:0000256" key="10">
    <source>
        <dbReference type="ARBA" id="ARBA00029774"/>
    </source>
</evidence>
<dbReference type="Gene3D" id="3.90.870.10">
    <property type="entry name" value="DHBP synthase"/>
    <property type="match status" value="1"/>
</dbReference>
<name>A0A930W363_9ACTN</name>